<dbReference type="Proteomes" id="UP001597186">
    <property type="component" value="Unassembled WGS sequence"/>
</dbReference>
<feature type="region of interest" description="Disordered" evidence="1">
    <location>
        <begin position="232"/>
        <end position="258"/>
    </location>
</feature>
<accession>A0ABW4EAA0</accession>
<organism evidence="2 3">
    <name type="scientific">Lacimonas salitolerans</name>
    <dbReference type="NCBI Taxonomy" id="1323750"/>
    <lineage>
        <taxon>Bacteria</taxon>
        <taxon>Pseudomonadati</taxon>
        <taxon>Pseudomonadota</taxon>
        <taxon>Alphaproteobacteria</taxon>
        <taxon>Rhodobacterales</taxon>
        <taxon>Paracoccaceae</taxon>
        <taxon>Lacimonas</taxon>
    </lineage>
</organism>
<sequence>MARLFLHAGPHKTGTTSFQMALWERRGQQDLAVYVEAASRKNPVNAARFANAFTRPGLMTMPRLKGQVPAPDAPLRAAMRAALAAQAPARGDMVISSEAFSHLRGTREAAALRAALAPFDSVIPILVRRNPADWRAARQDQLRKTGVWETMTALPQGRSSDGPWYYDWQALCDFWAGFGAVRMVDYDAALACDGSVLPALARALDRPGLFDGLEDLWLNRRGEQWARADLAGQIPPRDSAQDTGQNRTQATRPGKGMA</sequence>
<dbReference type="EMBL" id="JBHUDD010000007">
    <property type="protein sequence ID" value="MFD1508062.1"/>
    <property type="molecule type" value="Genomic_DNA"/>
</dbReference>
<evidence type="ECO:0008006" key="4">
    <source>
        <dbReference type="Google" id="ProtNLM"/>
    </source>
</evidence>
<feature type="compositionally biased region" description="Polar residues" evidence="1">
    <location>
        <begin position="241"/>
        <end position="251"/>
    </location>
</feature>
<evidence type="ECO:0000256" key="1">
    <source>
        <dbReference type="SAM" id="MobiDB-lite"/>
    </source>
</evidence>
<proteinExistence type="predicted"/>
<dbReference type="SUPFAM" id="SSF52540">
    <property type="entry name" value="P-loop containing nucleoside triphosphate hydrolases"/>
    <property type="match status" value="1"/>
</dbReference>
<dbReference type="InterPro" id="IPR027417">
    <property type="entry name" value="P-loop_NTPase"/>
</dbReference>
<comment type="caution">
    <text evidence="2">The sequence shown here is derived from an EMBL/GenBank/DDBJ whole genome shotgun (WGS) entry which is preliminary data.</text>
</comment>
<keyword evidence="3" id="KW-1185">Reference proteome</keyword>
<reference evidence="3" key="1">
    <citation type="journal article" date="2019" name="Int. J. Syst. Evol. Microbiol.">
        <title>The Global Catalogue of Microorganisms (GCM) 10K type strain sequencing project: providing services to taxonomists for standard genome sequencing and annotation.</title>
        <authorList>
            <consortium name="The Broad Institute Genomics Platform"/>
            <consortium name="The Broad Institute Genome Sequencing Center for Infectious Disease"/>
            <person name="Wu L."/>
            <person name="Ma J."/>
        </authorList>
    </citation>
    <scope>NUCLEOTIDE SEQUENCE [LARGE SCALE GENOMIC DNA]</scope>
    <source>
        <strain evidence="3">CGMCC 1.12477</strain>
    </source>
</reference>
<protein>
    <recommendedName>
        <fullName evidence="4">Sulfotransferase family protein</fullName>
    </recommendedName>
</protein>
<name>A0ABW4EAA0_9RHOB</name>
<gene>
    <name evidence="2" type="ORF">ACFTOW_01380</name>
</gene>
<evidence type="ECO:0000313" key="3">
    <source>
        <dbReference type="Proteomes" id="UP001597186"/>
    </source>
</evidence>
<evidence type="ECO:0000313" key="2">
    <source>
        <dbReference type="EMBL" id="MFD1508062.1"/>
    </source>
</evidence>
<dbReference type="RefSeq" id="WP_379912319.1">
    <property type="nucleotide sequence ID" value="NZ_JBHUDD010000007.1"/>
</dbReference>